<protein>
    <submittedName>
        <fullName evidence="1">Uncharacterized protein</fullName>
    </submittedName>
</protein>
<comment type="caution">
    <text evidence="1">The sequence shown here is derived from an EMBL/GenBank/DDBJ whole genome shotgun (WGS) entry which is preliminary data.</text>
</comment>
<dbReference type="AlphaFoldDB" id="A0AAQ1PA63"/>
<dbReference type="EMBL" id="OPYN01000164">
    <property type="protein sequence ID" value="SPO62012.1"/>
    <property type="molecule type" value="Genomic_DNA"/>
</dbReference>
<evidence type="ECO:0000313" key="2">
    <source>
        <dbReference type="Proteomes" id="UP000294335"/>
    </source>
</evidence>
<gene>
    <name evidence="1" type="ORF">JV551A3_V1_1640088</name>
</gene>
<evidence type="ECO:0000313" key="1">
    <source>
        <dbReference type="EMBL" id="SPO62012.1"/>
    </source>
</evidence>
<name>A0AAQ1PA63_9PSED</name>
<organism evidence="1 2">
    <name type="scientific">Pseudomonas inefficax</name>
    <dbReference type="NCBI Taxonomy" id="2078786"/>
    <lineage>
        <taxon>Bacteria</taxon>
        <taxon>Pseudomonadati</taxon>
        <taxon>Pseudomonadota</taxon>
        <taxon>Gammaproteobacteria</taxon>
        <taxon>Pseudomonadales</taxon>
        <taxon>Pseudomonadaceae</taxon>
        <taxon>Pseudomonas</taxon>
    </lineage>
</organism>
<keyword evidence="2" id="KW-1185">Reference proteome</keyword>
<reference evidence="1 2" key="1">
    <citation type="submission" date="2018-02" db="EMBL/GenBank/DDBJ databases">
        <authorList>
            <person name="Dubost A."/>
        </authorList>
    </citation>
    <scope>NUCLEOTIDE SEQUENCE [LARGE SCALE GENOMIC DNA]</scope>
    <source>
        <strain evidence="2">JV551A3</strain>
    </source>
</reference>
<accession>A0AAQ1PA63</accession>
<sequence length="80" mass="8854">MASFVFEASPRPVRDCPALRFALWRIELNSQARRGACGSGHAREESMRWLAPAAPVFAGTPAPTETLLHQLVICYSMRPV</sequence>
<dbReference type="Proteomes" id="UP000294335">
    <property type="component" value="Unassembled WGS sequence"/>
</dbReference>
<proteinExistence type="predicted"/>